<evidence type="ECO:0000313" key="3">
    <source>
        <dbReference type="EMBL" id="SDM69257.1"/>
    </source>
</evidence>
<sequence length="212" mass="21602">MLLSRGVPVAATLVGSTALAVALHGRRRDHRSSTPVALLVAAVLGLAATQTLQGYVGQVGTAVVLSNVGVLCLHVAVVAWFWDAVDRRESIPSSSAAVVAVPFVVAQGLVWTTSLYWTQYELVNYGGMTVLGGESGPAYLPVVALVYLTVLAGAAVHAFGLLKRDVGSGVAAGGTVFILLGTVVGLVGGGPYASTLGTSFWALVTAVSLEVD</sequence>
<feature type="transmembrane region" description="Helical" evidence="1">
    <location>
        <begin position="6"/>
        <end position="24"/>
    </location>
</feature>
<dbReference type="Proteomes" id="UP000199370">
    <property type="component" value="Unassembled WGS sequence"/>
</dbReference>
<gene>
    <name evidence="3" type="ORF">SAMN05192554_1066</name>
</gene>
<feature type="transmembrane region" description="Helical" evidence="1">
    <location>
        <begin position="169"/>
        <end position="193"/>
    </location>
</feature>
<accession>A0A1G9VB28</accession>
<evidence type="ECO:0000256" key="1">
    <source>
        <dbReference type="SAM" id="Phobius"/>
    </source>
</evidence>
<feature type="transmembrane region" description="Helical" evidence="1">
    <location>
        <begin position="94"/>
        <end position="118"/>
    </location>
</feature>
<dbReference type="RefSeq" id="WP_089732214.1">
    <property type="nucleotide sequence ID" value="NZ_FNIA01000006.1"/>
</dbReference>
<evidence type="ECO:0000259" key="2">
    <source>
        <dbReference type="Pfam" id="PF16927"/>
    </source>
</evidence>
<organism evidence="3 4">
    <name type="scientific">Haloarchaeobius iranensis</name>
    <dbReference type="NCBI Taxonomy" id="996166"/>
    <lineage>
        <taxon>Archaea</taxon>
        <taxon>Methanobacteriati</taxon>
        <taxon>Methanobacteriota</taxon>
        <taxon>Stenosarchaea group</taxon>
        <taxon>Halobacteria</taxon>
        <taxon>Halobacteriales</taxon>
        <taxon>Halorubellaceae</taxon>
        <taxon>Haloarchaeobius</taxon>
    </lineage>
</organism>
<dbReference type="AlphaFoldDB" id="A0A1G9VB28"/>
<feature type="domain" description="Histidine kinase N-terminal 7TM region" evidence="2">
    <location>
        <begin position="11"/>
        <end position="199"/>
    </location>
</feature>
<dbReference type="InterPro" id="IPR031621">
    <property type="entry name" value="HisKA_7TM"/>
</dbReference>
<keyword evidence="1" id="KW-0472">Membrane</keyword>
<dbReference type="GO" id="GO:0016301">
    <property type="term" value="F:kinase activity"/>
    <property type="evidence" value="ECO:0007669"/>
    <property type="project" value="UniProtKB-KW"/>
</dbReference>
<keyword evidence="4" id="KW-1185">Reference proteome</keyword>
<reference evidence="3 4" key="1">
    <citation type="submission" date="2016-10" db="EMBL/GenBank/DDBJ databases">
        <authorList>
            <person name="de Groot N.N."/>
        </authorList>
    </citation>
    <scope>NUCLEOTIDE SEQUENCE [LARGE SCALE GENOMIC DNA]</scope>
    <source>
        <strain evidence="4">EB21,IBRC-M 10013,KCTC 4048</strain>
    </source>
</reference>
<name>A0A1G9VB28_9EURY</name>
<keyword evidence="1" id="KW-0812">Transmembrane</keyword>
<keyword evidence="3" id="KW-0418">Kinase</keyword>
<proteinExistence type="predicted"/>
<feature type="transmembrane region" description="Helical" evidence="1">
    <location>
        <begin position="138"/>
        <end position="162"/>
    </location>
</feature>
<dbReference type="Pfam" id="PF16927">
    <property type="entry name" value="HisKA_7TM"/>
    <property type="match status" value="1"/>
</dbReference>
<feature type="transmembrane region" description="Helical" evidence="1">
    <location>
        <begin position="62"/>
        <end position="82"/>
    </location>
</feature>
<evidence type="ECO:0000313" key="4">
    <source>
        <dbReference type="Proteomes" id="UP000199370"/>
    </source>
</evidence>
<feature type="transmembrane region" description="Helical" evidence="1">
    <location>
        <begin position="36"/>
        <end position="56"/>
    </location>
</feature>
<keyword evidence="1" id="KW-1133">Transmembrane helix</keyword>
<dbReference type="EMBL" id="FNIA01000006">
    <property type="protein sequence ID" value="SDM69257.1"/>
    <property type="molecule type" value="Genomic_DNA"/>
</dbReference>
<keyword evidence="3" id="KW-0808">Transferase</keyword>
<protein>
    <submittedName>
        <fullName evidence="3">N-terminal 7TM region of histidine kinase</fullName>
    </submittedName>
</protein>